<gene>
    <name evidence="6" type="ORF">BCV69DRAFT_300233</name>
</gene>
<dbReference type="PANTHER" id="PTHR13390">
    <property type="entry name" value="LIPASE"/>
    <property type="match status" value="1"/>
</dbReference>
<feature type="region of interest" description="Disordered" evidence="5">
    <location>
        <begin position="537"/>
        <end position="602"/>
    </location>
</feature>
<accession>A0A316U4Z2</accession>
<dbReference type="GeneID" id="37016172"/>
<evidence type="ECO:0000256" key="2">
    <source>
        <dbReference type="ARBA" id="ARBA00008300"/>
    </source>
</evidence>
<reference evidence="6 7" key="1">
    <citation type="journal article" date="2018" name="Mol. Biol. Evol.">
        <title>Broad Genomic Sampling Reveals a Smut Pathogenic Ancestry of the Fungal Clade Ustilaginomycotina.</title>
        <authorList>
            <person name="Kijpornyongpan T."/>
            <person name="Mondo S.J."/>
            <person name="Barry K."/>
            <person name="Sandor L."/>
            <person name="Lee J."/>
            <person name="Lipzen A."/>
            <person name="Pangilinan J."/>
            <person name="LaButti K."/>
            <person name="Hainaut M."/>
            <person name="Henrissat B."/>
            <person name="Grigoriev I.V."/>
            <person name="Spatafora J.W."/>
            <person name="Aime M.C."/>
        </authorList>
    </citation>
    <scope>NUCLEOTIDE SEQUENCE [LARGE SCALE GENOMIC DNA]</scope>
    <source>
        <strain evidence="6 7">MCA 4718</strain>
    </source>
</reference>
<protein>
    <submittedName>
        <fullName evidence="6">Uncharacterized protein</fullName>
    </submittedName>
</protein>
<dbReference type="SUPFAM" id="SSF53474">
    <property type="entry name" value="alpha/beta-Hydrolases"/>
    <property type="match status" value="1"/>
</dbReference>
<dbReference type="GO" id="GO:0016298">
    <property type="term" value="F:lipase activity"/>
    <property type="evidence" value="ECO:0007669"/>
    <property type="project" value="InterPro"/>
</dbReference>
<evidence type="ECO:0000313" key="6">
    <source>
        <dbReference type="EMBL" id="PWN19403.1"/>
    </source>
</evidence>
<dbReference type="OrthoDB" id="448051at2759"/>
<dbReference type="AlphaFoldDB" id="A0A316U4Z2"/>
<evidence type="ECO:0000256" key="5">
    <source>
        <dbReference type="SAM" id="MobiDB-lite"/>
    </source>
</evidence>
<keyword evidence="3" id="KW-0551">Lipid droplet</keyword>
<comment type="subcellular location">
    <subcellularLocation>
        <location evidence="1">Lipid droplet</location>
    </subcellularLocation>
</comment>
<dbReference type="RefSeq" id="XP_025346563.1">
    <property type="nucleotide sequence ID" value="XM_025494438.1"/>
</dbReference>
<feature type="region of interest" description="Disordered" evidence="5">
    <location>
        <begin position="313"/>
        <end position="446"/>
    </location>
</feature>
<feature type="compositionally biased region" description="Polar residues" evidence="5">
    <location>
        <begin position="323"/>
        <end position="340"/>
    </location>
</feature>
<name>A0A316U4Z2_9BASI</name>
<dbReference type="InterPro" id="IPR019363">
    <property type="entry name" value="LDAH"/>
</dbReference>
<feature type="compositionally biased region" description="Polar residues" evidence="5">
    <location>
        <begin position="394"/>
        <end position="423"/>
    </location>
</feature>
<organism evidence="6 7">
    <name type="scientific">Pseudomicrostroma glucosiphilum</name>
    <dbReference type="NCBI Taxonomy" id="1684307"/>
    <lineage>
        <taxon>Eukaryota</taxon>
        <taxon>Fungi</taxon>
        <taxon>Dikarya</taxon>
        <taxon>Basidiomycota</taxon>
        <taxon>Ustilaginomycotina</taxon>
        <taxon>Exobasidiomycetes</taxon>
        <taxon>Microstromatales</taxon>
        <taxon>Microstromatales incertae sedis</taxon>
        <taxon>Pseudomicrostroma</taxon>
    </lineage>
</organism>
<dbReference type="Pfam" id="PF10230">
    <property type="entry name" value="LIDHydrolase"/>
    <property type="match status" value="1"/>
</dbReference>
<dbReference type="PANTHER" id="PTHR13390:SF0">
    <property type="entry name" value="LIPID DROPLET-ASSOCIATED HYDROLASE"/>
    <property type="match status" value="1"/>
</dbReference>
<dbReference type="Gene3D" id="3.40.50.1820">
    <property type="entry name" value="alpha/beta hydrolase"/>
    <property type="match status" value="1"/>
</dbReference>
<evidence type="ECO:0000256" key="1">
    <source>
        <dbReference type="ARBA" id="ARBA00004502"/>
    </source>
</evidence>
<comment type="similarity">
    <text evidence="2">Belongs to the AB hydrolase superfamily. LDAH family.</text>
</comment>
<feature type="compositionally biased region" description="Low complexity" evidence="5">
    <location>
        <begin position="565"/>
        <end position="586"/>
    </location>
</feature>
<dbReference type="InterPro" id="IPR029058">
    <property type="entry name" value="AB_hydrolase_fold"/>
</dbReference>
<proteinExistence type="inferred from homology"/>
<sequence>MASSTTSLSSSLSLPLRASFQGGSTLSWPCPTRPSVVLLFIPGNPGVVDYYTPYLDAIYHSRECAGSVEILAVGHRGHTALEETSEEERGASVRWQKEGTGLQAQVRHKIEVVKAIRKAYPRSDSEDDDDVKIIIVGHSVGAWIGLRVLEEMGDDIDGLQLLFPTVMNIAQTPKARTLPLLLLTSPLLPGLFLPPLLLFVSLIPSVLLLAVASFVSSIPSPALKATFGFITTPSAPLNASLMARDEFLTIKGLTPSMASAVKKLRERGGTLRSYWSRGDEDSWAPSRSRDELEQAIGLVRIKLPANVYSSPSDISATLGKGGSSTSKPSMLHSRTLQVGSLTRAAGRRIARGYQGGSPMGKNKSNPASPATQPPPFVFPQSHSQSPRMSRASHSHSSVPLTQQQQADAREAGTTSPIASTSSPLRKRTIPMTSSGRRRPSINLAKARRSFDGSITLELPEGQDWDYLQQGNGDSTDFDLPQPLMEEDEGYSNGDSQTERGQGGKVFKGEDELFFSQPASSSSKSGLTLGTGGNGGGGGGVLYSSPGISPMDVHSANSPSKQLGGTAASAHAPSTPVSASSAAAAAAGKKHKKHPREPRAEEAMTSTVCELGMPHAFCLRYGPQMGAVSARWLGEDWL</sequence>
<dbReference type="EMBL" id="KZ819331">
    <property type="protein sequence ID" value="PWN19403.1"/>
    <property type="molecule type" value="Genomic_DNA"/>
</dbReference>
<dbReference type="GO" id="GO:0019915">
    <property type="term" value="P:lipid storage"/>
    <property type="evidence" value="ECO:0007669"/>
    <property type="project" value="InterPro"/>
</dbReference>
<keyword evidence="4" id="KW-0378">Hydrolase</keyword>
<keyword evidence="7" id="KW-1185">Reference proteome</keyword>
<feature type="region of interest" description="Disordered" evidence="5">
    <location>
        <begin position="464"/>
        <end position="503"/>
    </location>
</feature>
<evidence type="ECO:0000313" key="7">
    <source>
        <dbReference type="Proteomes" id="UP000245942"/>
    </source>
</evidence>
<dbReference type="GO" id="GO:0005811">
    <property type="term" value="C:lipid droplet"/>
    <property type="evidence" value="ECO:0007669"/>
    <property type="project" value="UniProtKB-SubCell"/>
</dbReference>
<dbReference type="STRING" id="1684307.A0A316U4Z2"/>
<evidence type="ECO:0000256" key="3">
    <source>
        <dbReference type="ARBA" id="ARBA00022677"/>
    </source>
</evidence>
<dbReference type="Proteomes" id="UP000245942">
    <property type="component" value="Unassembled WGS sequence"/>
</dbReference>
<evidence type="ECO:0000256" key="4">
    <source>
        <dbReference type="ARBA" id="ARBA00022801"/>
    </source>
</evidence>